<proteinExistence type="predicted"/>
<feature type="transmembrane region" description="Helical" evidence="1">
    <location>
        <begin position="33"/>
        <end position="52"/>
    </location>
</feature>
<feature type="transmembrane region" description="Helical" evidence="1">
    <location>
        <begin position="274"/>
        <end position="296"/>
    </location>
</feature>
<name>A0AAV9HEF8_9PEZI</name>
<evidence type="ECO:0000313" key="4">
    <source>
        <dbReference type="Proteomes" id="UP001321749"/>
    </source>
</evidence>
<evidence type="ECO:0000256" key="2">
    <source>
        <dbReference type="SAM" id="SignalP"/>
    </source>
</evidence>
<reference evidence="3" key="2">
    <citation type="submission" date="2023-06" db="EMBL/GenBank/DDBJ databases">
        <authorList>
            <consortium name="Lawrence Berkeley National Laboratory"/>
            <person name="Mondo S.J."/>
            <person name="Hensen N."/>
            <person name="Bonometti L."/>
            <person name="Westerberg I."/>
            <person name="Brannstrom I.O."/>
            <person name="Guillou S."/>
            <person name="Cros-Aarteil S."/>
            <person name="Calhoun S."/>
            <person name="Haridas S."/>
            <person name="Kuo A."/>
            <person name="Pangilinan J."/>
            <person name="Riley R."/>
            <person name="Labutti K."/>
            <person name="Andreopoulos B."/>
            <person name="Lipzen A."/>
            <person name="Chen C."/>
            <person name="Yanf M."/>
            <person name="Daum C."/>
            <person name="Ng V."/>
            <person name="Clum A."/>
            <person name="Steindorff A."/>
            <person name="Ohm R."/>
            <person name="Martin F."/>
            <person name="Silar P."/>
            <person name="Natvig D."/>
            <person name="Lalanne C."/>
            <person name="Gautier V."/>
            <person name="Ament-Velasquez S.L."/>
            <person name="Kruys A."/>
            <person name="Hutchinson M.I."/>
            <person name="Powell A.J."/>
            <person name="Barry K."/>
            <person name="Miller A.N."/>
            <person name="Grigoriev I.V."/>
            <person name="Debuchy R."/>
            <person name="Gladieux P."/>
            <person name="Thoren M.H."/>
            <person name="Johannesson H."/>
        </authorList>
    </citation>
    <scope>NUCLEOTIDE SEQUENCE</scope>
    <source>
        <strain evidence="3">PSN324</strain>
    </source>
</reference>
<feature type="transmembrane region" description="Helical" evidence="1">
    <location>
        <begin position="335"/>
        <end position="353"/>
    </location>
</feature>
<evidence type="ECO:0008006" key="5">
    <source>
        <dbReference type="Google" id="ProtNLM"/>
    </source>
</evidence>
<gene>
    <name evidence="3" type="ORF">QBC42DRAFT_349349</name>
</gene>
<feature type="transmembrane region" description="Helical" evidence="1">
    <location>
        <begin position="166"/>
        <end position="183"/>
    </location>
</feature>
<keyword evidence="4" id="KW-1185">Reference proteome</keyword>
<keyword evidence="1" id="KW-0812">Transmembrane</keyword>
<protein>
    <recommendedName>
        <fullName evidence="5">Glycosyl transferase CAP10 domain-containing protein</fullName>
    </recommendedName>
</protein>
<dbReference type="PANTHER" id="PTHR12203:SF35">
    <property type="entry name" value="PROTEIN O-GLUCOSYLTRANSFERASE 1"/>
    <property type="match status" value="1"/>
</dbReference>
<keyword evidence="2" id="KW-0732">Signal</keyword>
<sequence length="948" mass="106819">MSSQLTAFCAVTSFLWLIHSLEGHQIIEQPRLSSLLILLIAGVASYAISYFADWLPGANGRYDDELGPLKGARANSNLNLPRKPRRYFLLILVVCIVVRFEAFHRVTVDLQCSKSGIEALLPLAILAYEYMPGRFPRPAAKDPNDPEEFAKTMFDDIGDWFTDSRTTLVSGTLLLSWGAYLASSLEPRSTFLCSTHDRSFSVVFAQLFGLGLDAAIAIIIWRILAWARTTKSRLRTLAGILVASSAGTGLMYWMSPSLWPAGPSNFQFRGVGSLYFFDIVVDGLTLGVFLVSTSFLATEGTALSFVGVITFVVGLVLGLQRAWLVGTWENTSPTSTYFALLFLSVGFSLFIYANNLNSVVFLHRAFVVLLLVILALAATIYTPIKASRLLDGHPLSKVIYDSRVGADRWLRYAAQSDSLPVAVQEYLERHNGRDPPAKFDVWYQFAKDHKSPILDHFAQIENDILPFWGMAPSKIREGIRRAVDEPDVAMLKIHNGTAKHNLGPANAYRLVMEELVNLVQPFAEHLPDMELAINMDDRPRVLVPLDDVRRYKAAGQRKRFSKLFPRDVGFPEDMPEPKLAPVGPDAQRNYLPVTALREMTALTCPTGTAVRSGVHWDIRDICESCVNPQSTGQFLTNWPLSQNICHQSDLLRLHSFHITPAELRPTQELLPVFSRSKTDSYSDILLPLRRITEPPEPNTKSFDDKIKKLYWRGKVDRLWSSRELLRGGQQERLVHTVSASVSGSEKTSVLLPSRRNHEKFDYQEVSTKDLNAALPIDVGFSSYSACRPNSGNNCDLVRHDDFGTRVDGELLNHQYVMCLDTDHGPSRDVLSVVRSATVPFYASVFKEWYSERLLPWVHFVPVDLRFHGLHSTLAYFTGIEKKPEYKINGREVEMKGRVDNGKWIADQGMQWASKAMRKEDMQVYLFRLLLEWGRVIDDKRDETGFVLS</sequence>
<feature type="chain" id="PRO_5043395695" description="Glycosyl transferase CAP10 domain-containing protein" evidence="2">
    <location>
        <begin position="24"/>
        <end position="948"/>
    </location>
</feature>
<dbReference type="EMBL" id="MU865056">
    <property type="protein sequence ID" value="KAK4458798.1"/>
    <property type="molecule type" value="Genomic_DNA"/>
</dbReference>
<feature type="transmembrane region" description="Helical" evidence="1">
    <location>
        <begin position="87"/>
        <end position="103"/>
    </location>
</feature>
<feature type="transmembrane region" description="Helical" evidence="1">
    <location>
        <begin position="365"/>
        <end position="384"/>
    </location>
</feature>
<reference evidence="3" key="1">
    <citation type="journal article" date="2023" name="Mol. Phylogenet. Evol.">
        <title>Genome-scale phylogeny and comparative genomics of the fungal order Sordariales.</title>
        <authorList>
            <person name="Hensen N."/>
            <person name="Bonometti L."/>
            <person name="Westerberg I."/>
            <person name="Brannstrom I.O."/>
            <person name="Guillou S."/>
            <person name="Cros-Aarteil S."/>
            <person name="Calhoun S."/>
            <person name="Haridas S."/>
            <person name="Kuo A."/>
            <person name="Mondo S."/>
            <person name="Pangilinan J."/>
            <person name="Riley R."/>
            <person name="LaButti K."/>
            <person name="Andreopoulos B."/>
            <person name="Lipzen A."/>
            <person name="Chen C."/>
            <person name="Yan M."/>
            <person name="Daum C."/>
            <person name="Ng V."/>
            <person name="Clum A."/>
            <person name="Steindorff A."/>
            <person name="Ohm R.A."/>
            <person name="Martin F."/>
            <person name="Silar P."/>
            <person name="Natvig D.O."/>
            <person name="Lalanne C."/>
            <person name="Gautier V."/>
            <person name="Ament-Velasquez S.L."/>
            <person name="Kruys A."/>
            <person name="Hutchinson M.I."/>
            <person name="Powell A.J."/>
            <person name="Barry K."/>
            <person name="Miller A.N."/>
            <person name="Grigoriev I.V."/>
            <person name="Debuchy R."/>
            <person name="Gladieux P."/>
            <person name="Hiltunen Thoren M."/>
            <person name="Johannesson H."/>
        </authorList>
    </citation>
    <scope>NUCLEOTIDE SEQUENCE</scope>
    <source>
        <strain evidence="3">PSN324</strain>
    </source>
</reference>
<feature type="signal peptide" evidence="2">
    <location>
        <begin position="1"/>
        <end position="23"/>
    </location>
</feature>
<dbReference type="Proteomes" id="UP001321749">
    <property type="component" value="Unassembled WGS sequence"/>
</dbReference>
<organism evidence="3 4">
    <name type="scientific">Cladorrhinum samala</name>
    <dbReference type="NCBI Taxonomy" id="585594"/>
    <lineage>
        <taxon>Eukaryota</taxon>
        <taxon>Fungi</taxon>
        <taxon>Dikarya</taxon>
        <taxon>Ascomycota</taxon>
        <taxon>Pezizomycotina</taxon>
        <taxon>Sordariomycetes</taxon>
        <taxon>Sordariomycetidae</taxon>
        <taxon>Sordariales</taxon>
        <taxon>Podosporaceae</taxon>
        <taxon>Cladorrhinum</taxon>
    </lineage>
</organism>
<keyword evidence="1" id="KW-1133">Transmembrane helix</keyword>
<dbReference type="PANTHER" id="PTHR12203">
    <property type="entry name" value="KDEL LYS-ASP-GLU-LEU CONTAINING - RELATED"/>
    <property type="match status" value="1"/>
</dbReference>
<comment type="caution">
    <text evidence="3">The sequence shown here is derived from an EMBL/GenBank/DDBJ whole genome shotgun (WGS) entry which is preliminary data.</text>
</comment>
<keyword evidence="1" id="KW-0472">Membrane</keyword>
<feature type="transmembrane region" description="Helical" evidence="1">
    <location>
        <begin position="303"/>
        <end position="323"/>
    </location>
</feature>
<evidence type="ECO:0000313" key="3">
    <source>
        <dbReference type="EMBL" id="KAK4458798.1"/>
    </source>
</evidence>
<dbReference type="InterPro" id="IPR051091">
    <property type="entry name" value="O-Glucosyltr/Glycosyltrsf_90"/>
</dbReference>
<dbReference type="AlphaFoldDB" id="A0AAV9HEF8"/>
<feature type="transmembrane region" description="Helical" evidence="1">
    <location>
        <begin position="203"/>
        <end position="224"/>
    </location>
</feature>
<evidence type="ECO:0000256" key="1">
    <source>
        <dbReference type="SAM" id="Phobius"/>
    </source>
</evidence>
<feature type="transmembrane region" description="Helical" evidence="1">
    <location>
        <begin position="236"/>
        <end position="254"/>
    </location>
</feature>
<accession>A0AAV9HEF8</accession>